<name>A0A382JTT5_9ZZZZ</name>
<organism evidence="1">
    <name type="scientific">marine metagenome</name>
    <dbReference type="NCBI Taxonomy" id="408172"/>
    <lineage>
        <taxon>unclassified sequences</taxon>
        <taxon>metagenomes</taxon>
        <taxon>ecological metagenomes</taxon>
    </lineage>
</organism>
<gene>
    <name evidence="1" type="ORF">METZ01_LOCUS268122</name>
</gene>
<dbReference type="AlphaFoldDB" id="A0A382JTT5"/>
<dbReference type="Pfam" id="PF20393">
    <property type="entry name" value="Pro_CA_2"/>
    <property type="match status" value="1"/>
</dbReference>
<dbReference type="InterPro" id="IPR046871">
    <property type="entry name" value="Pro_CA_2"/>
</dbReference>
<dbReference type="EMBL" id="UINC01076264">
    <property type="protein sequence ID" value="SVC15268.1"/>
    <property type="molecule type" value="Genomic_DNA"/>
</dbReference>
<accession>A0A382JTT5</accession>
<protein>
    <submittedName>
        <fullName evidence="1">Uncharacterized protein</fullName>
    </submittedName>
</protein>
<proteinExistence type="predicted"/>
<evidence type="ECO:0000313" key="1">
    <source>
        <dbReference type="EMBL" id="SVC15268.1"/>
    </source>
</evidence>
<reference evidence="1" key="1">
    <citation type="submission" date="2018-05" db="EMBL/GenBank/DDBJ databases">
        <authorList>
            <person name="Lanie J.A."/>
            <person name="Ng W.-L."/>
            <person name="Kazmierczak K.M."/>
            <person name="Andrzejewski T.M."/>
            <person name="Davidsen T.M."/>
            <person name="Wayne K.J."/>
            <person name="Tettelin H."/>
            <person name="Glass J.I."/>
            <person name="Rusch D."/>
            <person name="Podicherti R."/>
            <person name="Tsui H.-C.T."/>
            <person name="Winkler M.E."/>
        </authorList>
    </citation>
    <scope>NUCLEOTIDE SEQUENCE</scope>
</reference>
<sequence length="115" mass="12721">MDGRVQLPVIQYLQKRFDVDFVDSVTEAGPNLILSEAGDNSSVQSILSRVNVSVEHHDSAGIAVVGHHGCTGNPASRDEQVVHTQNAVRLLQQQYKNLEVTGLWVDSRWDVQEVD</sequence>